<name>A0A2X4Z785_LEDLE</name>
<gene>
    <name evidence="2" type="ORF">NCTC4824_01895</name>
</gene>
<feature type="chain" id="PRO_5039431476" evidence="1">
    <location>
        <begin position="22"/>
        <end position="58"/>
    </location>
</feature>
<dbReference type="RefSeq" id="WP_197713569.1">
    <property type="nucleotide sequence ID" value="NZ_CBCSGM010000001.1"/>
</dbReference>
<evidence type="ECO:0000313" key="2">
    <source>
        <dbReference type="EMBL" id="SQI56494.1"/>
    </source>
</evidence>
<dbReference type="AlphaFoldDB" id="A0A2X4Z785"/>
<feature type="signal peptide" evidence="1">
    <location>
        <begin position="1"/>
        <end position="21"/>
    </location>
</feature>
<dbReference type="STRING" id="1348624.GCA_001591545_00965"/>
<keyword evidence="3" id="KW-1185">Reference proteome</keyword>
<organism evidence="2 3">
    <name type="scientific">Lederbergia lenta</name>
    <name type="common">Bacillus lentus</name>
    <dbReference type="NCBI Taxonomy" id="1467"/>
    <lineage>
        <taxon>Bacteria</taxon>
        <taxon>Bacillati</taxon>
        <taxon>Bacillota</taxon>
        <taxon>Bacilli</taxon>
        <taxon>Bacillales</taxon>
        <taxon>Bacillaceae</taxon>
        <taxon>Lederbergia</taxon>
    </lineage>
</organism>
<proteinExistence type="predicted"/>
<dbReference type="Proteomes" id="UP000249134">
    <property type="component" value="Chromosome 1"/>
</dbReference>
<evidence type="ECO:0000256" key="1">
    <source>
        <dbReference type="SAM" id="SignalP"/>
    </source>
</evidence>
<keyword evidence="1" id="KW-0732">Signal</keyword>
<sequence>MKKPKIILLSTLILTMFILSACNSNNKSAAGAEKKIINVGTSSGLYSELFLNAVKPTS</sequence>
<dbReference type="KEGG" id="blen:NCTC4824_01895"/>
<accession>A0A2X4Z785</accession>
<protein>
    <submittedName>
        <fullName evidence="2">Uncharacterized protein</fullName>
    </submittedName>
</protein>
<dbReference type="EMBL" id="LS483476">
    <property type="protein sequence ID" value="SQI56494.1"/>
    <property type="molecule type" value="Genomic_DNA"/>
</dbReference>
<evidence type="ECO:0000313" key="3">
    <source>
        <dbReference type="Proteomes" id="UP000249134"/>
    </source>
</evidence>
<reference evidence="2 3" key="1">
    <citation type="submission" date="2018-06" db="EMBL/GenBank/DDBJ databases">
        <authorList>
            <consortium name="Pathogen Informatics"/>
            <person name="Doyle S."/>
        </authorList>
    </citation>
    <scope>NUCLEOTIDE SEQUENCE [LARGE SCALE GENOMIC DNA]</scope>
    <source>
        <strain evidence="2 3">NCTC4824</strain>
    </source>
</reference>
<dbReference type="PROSITE" id="PS51257">
    <property type="entry name" value="PROKAR_LIPOPROTEIN"/>
    <property type="match status" value="1"/>
</dbReference>